<feature type="signal peptide" evidence="3">
    <location>
        <begin position="1"/>
        <end position="27"/>
    </location>
</feature>
<evidence type="ECO:0000313" key="5">
    <source>
        <dbReference type="Proteomes" id="UP000029914"/>
    </source>
</evidence>
<dbReference type="HOGENOM" id="CLU_161882_2_0_11"/>
<evidence type="ECO:0008006" key="6">
    <source>
        <dbReference type="Google" id="ProtNLM"/>
    </source>
</evidence>
<evidence type="ECO:0000313" key="4">
    <source>
        <dbReference type="EMBL" id="AIT62283.1"/>
    </source>
</evidence>
<feature type="transmembrane region" description="Helical" evidence="2">
    <location>
        <begin position="79"/>
        <end position="100"/>
    </location>
</feature>
<protein>
    <recommendedName>
        <fullName evidence="6">Secreted protein</fullName>
    </recommendedName>
</protein>
<evidence type="ECO:0000256" key="2">
    <source>
        <dbReference type="SAM" id="Phobius"/>
    </source>
</evidence>
<keyword evidence="2" id="KW-0812">Transmembrane</keyword>
<dbReference type="Proteomes" id="UP000029914">
    <property type="component" value="Chromosome"/>
</dbReference>
<proteinExistence type="predicted"/>
<evidence type="ECO:0000256" key="1">
    <source>
        <dbReference type="SAM" id="MobiDB-lite"/>
    </source>
</evidence>
<evidence type="ECO:0000256" key="3">
    <source>
        <dbReference type="SAM" id="SignalP"/>
    </source>
</evidence>
<keyword evidence="5" id="KW-1185">Reference proteome</keyword>
<name>A0A097IJK3_9CORY</name>
<gene>
    <name evidence="4" type="ORF">CDOO_07930</name>
</gene>
<accession>A0A097IJK3</accession>
<dbReference type="EMBL" id="CP006764">
    <property type="protein sequence ID" value="AIT62283.1"/>
    <property type="molecule type" value="Genomic_DNA"/>
</dbReference>
<feature type="chain" id="PRO_5001931117" description="Secreted protein" evidence="3">
    <location>
        <begin position="28"/>
        <end position="105"/>
    </location>
</feature>
<keyword evidence="2" id="KW-1133">Transmembrane helix</keyword>
<feature type="region of interest" description="Disordered" evidence="1">
    <location>
        <begin position="35"/>
        <end position="65"/>
    </location>
</feature>
<keyword evidence="2" id="KW-0472">Membrane</keyword>
<keyword evidence="3" id="KW-0732">Signal</keyword>
<dbReference type="STRING" id="558173.CDOO_07930"/>
<dbReference type="KEGG" id="cdo:CDOO_07930"/>
<dbReference type="AlphaFoldDB" id="A0A097IJK3"/>
<feature type="compositionally biased region" description="Low complexity" evidence="1">
    <location>
        <begin position="45"/>
        <end position="60"/>
    </location>
</feature>
<sequence>MNKFRNSLVAVATAFAVTTAGVSVASAAEADSSSLERLDLGSSNTGTETDTPTEPGQETDNGSSDYFFDDEGEFEIKKLTGIFTAITGAIGVLTAIYTFVNRFTK</sequence>
<dbReference type="RefSeq" id="WP_018021770.1">
    <property type="nucleotide sequence ID" value="NZ_AQUX01000003.1"/>
</dbReference>
<organism evidence="4 5">
    <name type="scientific">Corynebacterium doosanense CAU 212 = DSM 45436</name>
    <dbReference type="NCBI Taxonomy" id="558173"/>
    <lineage>
        <taxon>Bacteria</taxon>
        <taxon>Bacillati</taxon>
        <taxon>Actinomycetota</taxon>
        <taxon>Actinomycetes</taxon>
        <taxon>Mycobacteriales</taxon>
        <taxon>Corynebacteriaceae</taxon>
        <taxon>Corynebacterium</taxon>
    </lineage>
</organism>
<reference evidence="4 5" key="1">
    <citation type="submission" date="2013-09" db="EMBL/GenBank/DDBJ databases">
        <title>Complete genome sequence of Corynebacterium doosanense CAU 212(T) (=DSM 45436(T)), isolated from activated sludge.</title>
        <authorList>
            <person name="Schaffert L."/>
            <person name="Albersmeier A."/>
            <person name="Kalinowski J."/>
            <person name="Ruckert C."/>
        </authorList>
    </citation>
    <scope>NUCLEOTIDE SEQUENCE [LARGE SCALE GENOMIC DNA]</scope>
    <source>
        <strain evidence="4 5">CAU 212</strain>
    </source>
</reference>